<sequence>MRAARLVSQVRQQAEHQSVRGANMKSWGLEAIKTRVSSTASPRRPTIPQAQTANRVAADGAVEVVPHLEIFSTFCCKGSTSAALSFLFRSFFTFIASFGSSNRVSTLASSGQLQLWIISYHIEESTSTGGIALPYRVQISTSRVIKMAVFSRQVRQLEFSNSAAEACSPVRPPGGLGVH</sequence>
<reference evidence="1 2" key="1">
    <citation type="submission" date="2024-07" db="EMBL/GenBank/DDBJ databases">
        <title>Section-level genome sequencing and comparative genomics of Aspergillus sections Usti and Cavernicolus.</title>
        <authorList>
            <consortium name="Lawrence Berkeley National Laboratory"/>
            <person name="Nybo J.L."/>
            <person name="Vesth T.C."/>
            <person name="Theobald S."/>
            <person name="Frisvad J.C."/>
            <person name="Larsen T.O."/>
            <person name="Kjaerboelling I."/>
            <person name="Rothschild-Mancinelli K."/>
            <person name="Lyhne E.K."/>
            <person name="Kogle M.E."/>
            <person name="Barry K."/>
            <person name="Clum A."/>
            <person name="Na H."/>
            <person name="Ledsgaard L."/>
            <person name="Lin J."/>
            <person name="Lipzen A."/>
            <person name="Kuo A."/>
            <person name="Riley R."/>
            <person name="Mondo S."/>
            <person name="Labutti K."/>
            <person name="Haridas S."/>
            <person name="Pangalinan J."/>
            <person name="Salamov A.A."/>
            <person name="Simmons B.A."/>
            <person name="Magnuson J.K."/>
            <person name="Chen J."/>
            <person name="Drula E."/>
            <person name="Henrissat B."/>
            <person name="Wiebenga A."/>
            <person name="Lubbers R.J."/>
            <person name="Gomes A.C."/>
            <person name="Makela M.R."/>
            <person name="Stajich J."/>
            <person name="Grigoriev I.V."/>
            <person name="Mortensen U.H."/>
            <person name="De Vries R.P."/>
            <person name="Baker S.E."/>
            <person name="Andersen M.R."/>
        </authorList>
    </citation>
    <scope>NUCLEOTIDE SEQUENCE [LARGE SCALE GENOMIC DNA]</scope>
    <source>
        <strain evidence="1 2">CBS 123904</strain>
    </source>
</reference>
<dbReference type="Proteomes" id="UP001610446">
    <property type="component" value="Unassembled WGS sequence"/>
</dbReference>
<keyword evidence="2" id="KW-1185">Reference proteome</keyword>
<organism evidence="1 2">
    <name type="scientific">Aspergillus pseudoustus</name>
    <dbReference type="NCBI Taxonomy" id="1810923"/>
    <lineage>
        <taxon>Eukaryota</taxon>
        <taxon>Fungi</taxon>
        <taxon>Dikarya</taxon>
        <taxon>Ascomycota</taxon>
        <taxon>Pezizomycotina</taxon>
        <taxon>Eurotiomycetes</taxon>
        <taxon>Eurotiomycetidae</taxon>
        <taxon>Eurotiales</taxon>
        <taxon>Aspergillaceae</taxon>
        <taxon>Aspergillus</taxon>
        <taxon>Aspergillus subgen. Nidulantes</taxon>
    </lineage>
</organism>
<proteinExistence type="predicted"/>
<protein>
    <submittedName>
        <fullName evidence="1">Uncharacterized protein</fullName>
    </submittedName>
</protein>
<name>A0ABR4KR26_9EURO</name>
<comment type="caution">
    <text evidence="1">The sequence shown here is derived from an EMBL/GenBank/DDBJ whole genome shotgun (WGS) entry which is preliminary data.</text>
</comment>
<gene>
    <name evidence="1" type="ORF">BJY01DRAFT_31275</name>
</gene>
<accession>A0ABR4KR26</accession>
<evidence type="ECO:0000313" key="2">
    <source>
        <dbReference type="Proteomes" id="UP001610446"/>
    </source>
</evidence>
<evidence type="ECO:0000313" key="1">
    <source>
        <dbReference type="EMBL" id="KAL2854492.1"/>
    </source>
</evidence>
<dbReference type="EMBL" id="JBFXLU010000014">
    <property type="protein sequence ID" value="KAL2854492.1"/>
    <property type="molecule type" value="Genomic_DNA"/>
</dbReference>